<gene>
    <name evidence="2" type="ORF">Hypma_008316</name>
</gene>
<dbReference type="OrthoDB" id="3227079at2759"/>
<reference evidence="2" key="1">
    <citation type="submission" date="2018-04" db="EMBL/GenBank/DDBJ databases">
        <title>Whole genome sequencing of Hypsizygus marmoreus.</title>
        <authorList>
            <person name="Choi I.-G."/>
            <person name="Min B."/>
            <person name="Kim J.-G."/>
            <person name="Kim S."/>
            <person name="Oh Y.-L."/>
            <person name="Kong W.-S."/>
            <person name="Park H."/>
            <person name="Jeong J."/>
            <person name="Song E.-S."/>
        </authorList>
    </citation>
    <scope>NUCLEOTIDE SEQUENCE [LARGE SCALE GENOMIC DNA]</scope>
    <source>
        <strain evidence="2">51987-8</strain>
    </source>
</reference>
<proteinExistence type="predicted"/>
<evidence type="ECO:0000313" key="2">
    <source>
        <dbReference type="EMBL" id="RDB24514.1"/>
    </source>
</evidence>
<dbReference type="Proteomes" id="UP000076154">
    <property type="component" value="Unassembled WGS sequence"/>
</dbReference>
<feature type="region of interest" description="Disordered" evidence="1">
    <location>
        <begin position="95"/>
        <end position="169"/>
    </location>
</feature>
<protein>
    <submittedName>
        <fullName evidence="2">Uncharacterized protein</fullName>
    </submittedName>
</protein>
<name>A0A369JYL0_HYPMA</name>
<dbReference type="STRING" id="39966.A0A369JYL0"/>
<keyword evidence="3" id="KW-1185">Reference proteome</keyword>
<dbReference type="EMBL" id="LUEZ02000043">
    <property type="protein sequence ID" value="RDB24514.1"/>
    <property type="molecule type" value="Genomic_DNA"/>
</dbReference>
<evidence type="ECO:0000313" key="3">
    <source>
        <dbReference type="Proteomes" id="UP000076154"/>
    </source>
</evidence>
<evidence type="ECO:0000256" key="1">
    <source>
        <dbReference type="SAM" id="MobiDB-lite"/>
    </source>
</evidence>
<organism evidence="2 3">
    <name type="scientific">Hypsizygus marmoreus</name>
    <name type="common">White beech mushroom</name>
    <name type="synonym">Agaricus marmoreus</name>
    <dbReference type="NCBI Taxonomy" id="39966"/>
    <lineage>
        <taxon>Eukaryota</taxon>
        <taxon>Fungi</taxon>
        <taxon>Dikarya</taxon>
        <taxon>Basidiomycota</taxon>
        <taxon>Agaricomycotina</taxon>
        <taxon>Agaricomycetes</taxon>
        <taxon>Agaricomycetidae</taxon>
        <taxon>Agaricales</taxon>
        <taxon>Tricholomatineae</taxon>
        <taxon>Lyophyllaceae</taxon>
        <taxon>Hypsizygus</taxon>
    </lineage>
</organism>
<dbReference type="AlphaFoldDB" id="A0A369JYL0"/>
<accession>A0A369JYL0</accession>
<comment type="caution">
    <text evidence="2">The sequence shown here is derived from an EMBL/GenBank/DDBJ whole genome shotgun (WGS) entry which is preliminary data.</text>
</comment>
<dbReference type="InParanoid" id="A0A369JYL0"/>
<sequence length="265" mass="28884">MTSLLRLVFCCCLGKRVRDPGILDDRSRLIPASTGDVEALTSEAQGPGGARVVFDQVRFKERLGGIVRSKEGKMVNVTSPLPFNLHNRPLALATSRSASTSTFPGSQSPTHQQPHIHQRPPPPLHIHSGLRITPISSTPHSHSRSRSSSRSRSQTSLTHGDEEPMDVPPPKLGVRLVHGYGSDVIAAGRRGRTKVKKDLEDGVHDDLDLLATAVPPDLDTNTPRADAYTHTHTPRPHPRLSISPASDMLEFRIRDMGALSVSWGE</sequence>